<dbReference type="EMBL" id="LS483452">
    <property type="protein sequence ID" value="SQH74208.1"/>
    <property type="molecule type" value="Genomic_DNA"/>
</dbReference>
<evidence type="ECO:0000313" key="1">
    <source>
        <dbReference type="EMBL" id="SQH74208.1"/>
    </source>
</evidence>
<dbReference type="KEGG" id="sbk:SHEWBE_0212"/>
<protein>
    <submittedName>
        <fullName evidence="1">Uncharacterized protein</fullName>
    </submittedName>
</protein>
<sequence length="38" mass="4226">MVITHLFKYAEAIGFDTHAMSAILIEIADTVESVWQAC</sequence>
<dbReference type="AlphaFoldDB" id="A0A330LX92"/>
<gene>
    <name evidence="1" type="ORF">SHEWBE_0212</name>
</gene>
<reference evidence="2" key="1">
    <citation type="submission" date="2018-06" db="EMBL/GenBank/DDBJ databases">
        <authorList>
            <person name="Cea G.-C."/>
            <person name="William W."/>
        </authorList>
    </citation>
    <scope>NUCLEOTIDE SEQUENCE [LARGE SCALE GENOMIC DNA]</scope>
    <source>
        <strain evidence="2">DB21MT-2</strain>
    </source>
</reference>
<evidence type="ECO:0000313" key="2">
    <source>
        <dbReference type="Proteomes" id="UP000250123"/>
    </source>
</evidence>
<organism evidence="1 2">
    <name type="scientific">Shewanella benthica</name>
    <dbReference type="NCBI Taxonomy" id="43661"/>
    <lineage>
        <taxon>Bacteria</taxon>
        <taxon>Pseudomonadati</taxon>
        <taxon>Pseudomonadota</taxon>
        <taxon>Gammaproteobacteria</taxon>
        <taxon>Alteromonadales</taxon>
        <taxon>Shewanellaceae</taxon>
        <taxon>Shewanella</taxon>
    </lineage>
</organism>
<dbReference type="Proteomes" id="UP000250123">
    <property type="component" value="Chromosome SHEWBE"/>
</dbReference>
<accession>A0A330LX92</accession>
<proteinExistence type="predicted"/>
<name>A0A330LX92_9GAMM</name>